<reference evidence="1 2" key="1">
    <citation type="journal article" date="2016" name="J. Biotechnol.">
        <title>First complete genome sequence of a species in the genus Microterricola, an extremophilic cold active enzyme producing bacterial strain ERGS5:02 isolated from Sikkim Himalaya.</title>
        <authorList>
            <person name="Himanshu"/>
            <person name="Swarnkar M.K."/>
            <person name="Singh D."/>
            <person name="Kumar R."/>
        </authorList>
    </citation>
    <scope>NUCLEOTIDE SEQUENCE [LARGE SCALE GENOMIC DNA]</scope>
    <source>
        <strain evidence="1 2">ERGS5:02</strain>
    </source>
</reference>
<dbReference type="AlphaFoldDB" id="A0A0Y0NCV3"/>
<dbReference type="SUPFAM" id="SSF52980">
    <property type="entry name" value="Restriction endonuclease-like"/>
    <property type="match status" value="1"/>
</dbReference>
<evidence type="ECO:0000313" key="2">
    <source>
        <dbReference type="Proteomes" id="UP000058305"/>
    </source>
</evidence>
<gene>
    <name evidence="1" type="ORF">AWU67_00185</name>
</gene>
<evidence type="ECO:0000313" key="1">
    <source>
        <dbReference type="EMBL" id="AMB57536.1"/>
    </source>
</evidence>
<reference evidence="2" key="2">
    <citation type="submission" date="2016-01" db="EMBL/GenBank/DDBJ databases">
        <title>First complete genome sequence of a species in the genus Microterricola, an extremophilic cold active enzyme producing strain ERGS5:02 isolated from Sikkim Himalaya.</title>
        <authorList>
            <person name="Kumar R."/>
            <person name="Singh D."/>
            <person name="Swarnkar M.K."/>
        </authorList>
    </citation>
    <scope>NUCLEOTIDE SEQUENCE [LARGE SCALE GENOMIC DNA]</scope>
    <source>
        <strain evidence="2">ERGS5:02</strain>
    </source>
</reference>
<proteinExistence type="predicted"/>
<accession>A0A0Y0NCV3</accession>
<dbReference type="InterPro" id="IPR011335">
    <property type="entry name" value="Restrct_endonuc-II-like"/>
</dbReference>
<protein>
    <recommendedName>
        <fullName evidence="3">DUF559 domain-containing protein</fullName>
    </recommendedName>
</protein>
<dbReference type="Proteomes" id="UP000058305">
    <property type="component" value="Chromosome"/>
</dbReference>
<dbReference type="EMBL" id="CP014145">
    <property type="protein sequence ID" value="AMB57536.1"/>
    <property type="molecule type" value="Genomic_DNA"/>
</dbReference>
<sequence length="306" mass="33899">MAIPARLAGRAFSRSDAAAAGLGRDRFNGPDLQRSFRGVRSTGLDLTRTLDRARAYSARMSPHHAFSHLTAAELLGIPLPWATRQHTELHVSAPLGQPAPRVRGVAGHRGDAVAAAVVMSDGLRVLPPITVWCQLATVLNHTSMVIAGDHLLGGAFPLATPEDLAHAVREWAPRRGSALLRAALPMLRVGVDSPKETELRLLLVHFGLPEPVVNRRYFDSDGNYLGRADLSWPELWIVLEYEGDLHRTNRSVFRRDVGRRERFESAGWSVIRVTDDDLGPERARFEHTVRSRIRRQARLHGIECAV</sequence>
<evidence type="ECO:0008006" key="3">
    <source>
        <dbReference type="Google" id="ProtNLM"/>
    </source>
</evidence>
<dbReference type="KEGG" id="mvd:AWU67_00185"/>
<keyword evidence="2" id="KW-1185">Reference proteome</keyword>
<name>A0A0Y0NCV3_9MICO</name>
<organism evidence="1 2">
    <name type="scientific">Microterricola viridarii</name>
    <dbReference type="NCBI Taxonomy" id="412690"/>
    <lineage>
        <taxon>Bacteria</taxon>
        <taxon>Bacillati</taxon>
        <taxon>Actinomycetota</taxon>
        <taxon>Actinomycetes</taxon>
        <taxon>Micrococcales</taxon>
        <taxon>Microbacteriaceae</taxon>
        <taxon>Microterricola</taxon>
    </lineage>
</organism>
<dbReference type="Gene3D" id="3.40.960.10">
    <property type="entry name" value="VSR Endonuclease"/>
    <property type="match status" value="1"/>
</dbReference>